<evidence type="ECO:0000256" key="1">
    <source>
        <dbReference type="ARBA" id="ARBA00011079"/>
    </source>
</evidence>
<dbReference type="GO" id="GO:0008239">
    <property type="term" value="F:dipeptidyl-peptidase activity"/>
    <property type="evidence" value="ECO:0007669"/>
    <property type="project" value="TreeGrafter"/>
</dbReference>
<dbReference type="AlphaFoldDB" id="X6N4N6"/>
<keyword evidence="3 7" id="KW-0732">Signal</keyword>
<keyword evidence="6" id="KW-0472">Membrane</keyword>
<dbReference type="InterPro" id="IPR042269">
    <property type="entry name" value="Ser_carbopepase_S28_SKS"/>
</dbReference>
<dbReference type="SUPFAM" id="SSF53474">
    <property type="entry name" value="alpha/beta-Hydrolases"/>
    <property type="match status" value="1"/>
</dbReference>
<feature type="transmembrane region" description="Helical" evidence="6">
    <location>
        <begin position="386"/>
        <end position="407"/>
    </location>
</feature>
<keyword evidence="4" id="KW-0378">Hydrolase</keyword>
<dbReference type="Gene3D" id="3.40.50.1820">
    <property type="entry name" value="alpha/beta hydrolase"/>
    <property type="match status" value="1"/>
</dbReference>
<evidence type="ECO:0000313" key="8">
    <source>
        <dbReference type="EMBL" id="ETO20282.1"/>
    </source>
</evidence>
<keyword evidence="9" id="KW-1185">Reference proteome</keyword>
<feature type="signal peptide" evidence="7">
    <location>
        <begin position="1"/>
        <end position="18"/>
    </location>
</feature>
<dbReference type="OMA" id="FSCCHAV"/>
<gene>
    <name evidence="8" type="ORF">RFI_16937</name>
</gene>
<dbReference type="GO" id="GO:0006508">
    <property type="term" value="P:proteolysis"/>
    <property type="evidence" value="ECO:0007669"/>
    <property type="project" value="UniProtKB-KW"/>
</dbReference>
<organism evidence="8 9">
    <name type="scientific">Reticulomyxa filosa</name>
    <dbReference type="NCBI Taxonomy" id="46433"/>
    <lineage>
        <taxon>Eukaryota</taxon>
        <taxon>Sar</taxon>
        <taxon>Rhizaria</taxon>
        <taxon>Retaria</taxon>
        <taxon>Foraminifera</taxon>
        <taxon>Monothalamids</taxon>
        <taxon>Reticulomyxidae</taxon>
        <taxon>Reticulomyxa</taxon>
    </lineage>
</organism>
<dbReference type="PANTHER" id="PTHR11010">
    <property type="entry name" value="PROTEASE S28 PRO-X CARBOXYPEPTIDASE-RELATED"/>
    <property type="match status" value="1"/>
</dbReference>
<name>X6N4N6_RETFI</name>
<keyword evidence="6" id="KW-0812">Transmembrane</keyword>
<dbReference type="Gene3D" id="1.20.120.980">
    <property type="entry name" value="Serine carboxypeptidase S28, SKS domain"/>
    <property type="match status" value="1"/>
</dbReference>
<evidence type="ECO:0000256" key="2">
    <source>
        <dbReference type="ARBA" id="ARBA00022670"/>
    </source>
</evidence>
<evidence type="ECO:0000256" key="5">
    <source>
        <dbReference type="ARBA" id="ARBA00023180"/>
    </source>
</evidence>
<dbReference type="OrthoDB" id="2130629at2759"/>
<accession>X6N4N6</accession>
<evidence type="ECO:0008006" key="10">
    <source>
        <dbReference type="Google" id="ProtNLM"/>
    </source>
</evidence>
<dbReference type="EMBL" id="ASPP01012768">
    <property type="protein sequence ID" value="ETO20282.1"/>
    <property type="molecule type" value="Genomic_DNA"/>
</dbReference>
<comment type="similarity">
    <text evidence="1">Belongs to the peptidase S28 family.</text>
</comment>
<dbReference type="Pfam" id="PF05577">
    <property type="entry name" value="Peptidase_S28"/>
    <property type="match status" value="2"/>
</dbReference>
<dbReference type="InterPro" id="IPR008758">
    <property type="entry name" value="Peptidase_S28"/>
</dbReference>
<evidence type="ECO:0000256" key="3">
    <source>
        <dbReference type="ARBA" id="ARBA00022729"/>
    </source>
</evidence>
<evidence type="ECO:0000256" key="7">
    <source>
        <dbReference type="SAM" id="SignalP"/>
    </source>
</evidence>
<dbReference type="Proteomes" id="UP000023152">
    <property type="component" value="Unassembled WGS sequence"/>
</dbReference>
<sequence>MRQAILAVLGLFILTVWSQIPPPETYYYEQKLDHFNPQDTRTFKEKYLVCSEYWKQGGPIFFYSGNEGEIESFYYNTGFMFDIAPQYYGSSLPFGDDSFTPENLRYLTIELAVADYAQFLTDWKSANHAEKNAVVVFGGSYGGILAAACRIHKYKYKYNLYFQKIFIYIYIFSNIQNPLVFFNLVTNDYNEVNAQCPEIVRQGYAEMISLAAGGQYNVITDVFQLCSPVQNEYDVTYLQLWARNAFLTMAMVDYPYSANFMGSLPAWPVNVSCDILLNYQGYPMQALANAAGMYYNASANNTLECFNITAEFIECADQTGCGLGNDAIAWDYQMCTEIVYGQDTNNVTDMFPPRIWELQNLTEYCQPKYGVTPEPSWMQIHGTVCIFLIFCSLVYFIFVCVIGGGYLTPPGPDDMPTVIIPSGAHHLDLRESNVADPPDVTAARATETQYISSWLEEYQNSLADGYVMSAFQPVRIWGRTVKQT</sequence>
<comment type="caution">
    <text evidence="8">The sequence shown here is derived from an EMBL/GenBank/DDBJ whole genome shotgun (WGS) entry which is preliminary data.</text>
</comment>
<dbReference type="InterPro" id="IPR029058">
    <property type="entry name" value="AB_hydrolase_fold"/>
</dbReference>
<keyword evidence="6" id="KW-1133">Transmembrane helix</keyword>
<proteinExistence type="inferred from homology"/>
<evidence type="ECO:0000256" key="4">
    <source>
        <dbReference type="ARBA" id="ARBA00022801"/>
    </source>
</evidence>
<dbReference type="PANTHER" id="PTHR11010:SF107">
    <property type="entry name" value="DIPEPTIDYL PEPTIDASE 2"/>
    <property type="match status" value="1"/>
</dbReference>
<protein>
    <recommendedName>
        <fullName evidence="10">Serine carboxypeptidase S28 family protein</fullName>
    </recommendedName>
</protein>
<evidence type="ECO:0000313" key="9">
    <source>
        <dbReference type="Proteomes" id="UP000023152"/>
    </source>
</evidence>
<keyword evidence="5" id="KW-0325">Glycoprotein</keyword>
<evidence type="ECO:0000256" key="6">
    <source>
        <dbReference type="SAM" id="Phobius"/>
    </source>
</evidence>
<dbReference type="GO" id="GO:0070008">
    <property type="term" value="F:serine-type exopeptidase activity"/>
    <property type="evidence" value="ECO:0007669"/>
    <property type="project" value="InterPro"/>
</dbReference>
<reference evidence="8 9" key="1">
    <citation type="journal article" date="2013" name="Curr. Biol.">
        <title>The Genome of the Foraminiferan Reticulomyxa filosa.</title>
        <authorList>
            <person name="Glockner G."/>
            <person name="Hulsmann N."/>
            <person name="Schleicher M."/>
            <person name="Noegel A.A."/>
            <person name="Eichinger L."/>
            <person name="Gallinger C."/>
            <person name="Pawlowski J."/>
            <person name="Sierra R."/>
            <person name="Euteneuer U."/>
            <person name="Pillet L."/>
            <person name="Moustafa A."/>
            <person name="Platzer M."/>
            <person name="Groth M."/>
            <person name="Szafranski K."/>
            <person name="Schliwa M."/>
        </authorList>
    </citation>
    <scope>NUCLEOTIDE SEQUENCE [LARGE SCALE GENOMIC DNA]</scope>
</reference>
<keyword evidence="2" id="KW-0645">Protease</keyword>
<feature type="chain" id="PRO_5004975332" description="Serine carboxypeptidase S28 family protein" evidence="7">
    <location>
        <begin position="19"/>
        <end position="484"/>
    </location>
</feature>